<dbReference type="EMBL" id="JAIZAY010000022">
    <property type="protein sequence ID" value="KAJ8020855.1"/>
    <property type="molecule type" value="Genomic_DNA"/>
</dbReference>
<comment type="pathway">
    <text evidence="3">Lipid metabolism; peroxisomal fatty acid beta-oxidation.</text>
</comment>
<dbReference type="GO" id="GO:0055088">
    <property type="term" value="P:lipid homeostasis"/>
    <property type="evidence" value="ECO:0007669"/>
    <property type="project" value="TreeGrafter"/>
</dbReference>
<accession>A0A9Q1BBS1</accession>
<keyword evidence="9" id="KW-0443">Lipid metabolism</keyword>
<evidence type="ECO:0000256" key="5">
    <source>
        <dbReference type="ARBA" id="ARBA00022630"/>
    </source>
</evidence>
<evidence type="ECO:0000256" key="10">
    <source>
        <dbReference type="ARBA" id="ARBA00023140"/>
    </source>
</evidence>
<dbReference type="SUPFAM" id="SSF47203">
    <property type="entry name" value="Acyl-CoA dehydrogenase C-terminal domain-like"/>
    <property type="match status" value="1"/>
</dbReference>
<organism evidence="12 13">
    <name type="scientific">Holothuria leucospilota</name>
    <name type="common">Black long sea cucumber</name>
    <name type="synonym">Mertensiothuria leucospilota</name>
    <dbReference type="NCBI Taxonomy" id="206669"/>
    <lineage>
        <taxon>Eukaryota</taxon>
        <taxon>Metazoa</taxon>
        <taxon>Echinodermata</taxon>
        <taxon>Eleutherozoa</taxon>
        <taxon>Echinozoa</taxon>
        <taxon>Holothuroidea</taxon>
        <taxon>Aspidochirotacea</taxon>
        <taxon>Aspidochirotida</taxon>
        <taxon>Holothuriidae</taxon>
        <taxon>Holothuria</taxon>
    </lineage>
</organism>
<comment type="similarity">
    <text evidence="4">Belongs to the acyl-CoA oxidase family.</text>
</comment>
<keyword evidence="8" id="KW-0560">Oxidoreductase</keyword>
<evidence type="ECO:0000256" key="7">
    <source>
        <dbReference type="ARBA" id="ARBA00022832"/>
    </source>
</evidence>
<evidence type="ECO:0000256" key="2">
    <source>
        <dbReference type="ARBA" id="ARBA00004275"/>
    </source>
</evidence>
<dbReference type="Pfam" id="PF01756">
    <property type="entry name" value="ACOX"/>
    <property type="match status" value="1"/>
</dbReference>
<evidence type="ECO:0000313" key="12">
    <source>
        <dbReference type="EMBL" id="KAJ8020855.1"/>
    </source>
</evidence>
<dbReference type="PANTHER" id="PTHR10909">
    <property type="entry name" value="ELECTRON TRANSPORT OXIDOREDUCTASE"/>
    <property type="match status" value="1"/>
</dbReference>
<reference evidence="12" key="1">
    <citation type="submission" date="2021-10" db="EMBL/GenBank/DDBJ databases">
        <title>Tropical sea cucumber genome reveals ecological adaptation and Cuvierian tubules defense mechanism.</title>
        <authorList>
            <person name="Chen T."/>
        </authorList>
    </citation>
    <scope>NUCLEOTIDE SEQUENCE</scope>
    <source>
        <strain evidence="12">Nanhai2018</strain>
        <tissue evidence="12">Muscle</tissue>
    </source>
</reference>
<dbReference type="GO" id="GO:0005504">
    <property type="term" value="F:fatty acid binding"/>
    <property type="evidence" value="ECO:0007669"/>
    <property type="project" value="TreeGrafter"/>
</dbReference>
<dbReference type="GO" id="GO:0071949">
    <property type="term" value="F:FAD binding"/>
    <property type="evidence" value="ECO:0007669"/>
    <property type="project" value="InterPro"/>
</dbReference>
<keyword evidence="13" id="KW-1185">Reference proteome</keyword>
<dbReference type="GO" id="GO:0003997">
    <property type="term" value="F:acyl-CoA oxidase activity"/>
    <property type="evidence" value="ECO:0007669"/>
    <property type="project" value="InterPro"/>
</dbReference>
<evidence type="ECO:0000256" key="3">
    <source>
        <dbReference type="ARBA" id="ARBA00004846"/>
    </source>
</evidence>
<evidence type="ECO:0000256" key="4">
    <source>
        <dbReference type="ARBA" id="ARBA00006288"/>
    </source>
</evidence>
<dbReference type="PANTHER" id="PTHR10909:SF250">
    <property type="entry name" value="PEROXISOMAL ACYL-COENZYME A OXIDASE 1"/>
    <property type="match status" value="1"/>
</dbReference>
<keyword evidence="7" id="KW-0276">Fatty acid metabolism</keyword>
<name>A0A9Q1BBS1_HOLLE</name>
<keyword evidence="6" id="KW-0274">FAD</keyword>
<comment type="cofactor">
    <cofactor evidence="1">
        <name>FAD</name>
        <dbReference type="ChEBI" id="CHEBI:57692"/>
    </cofactor>
</comment>
<evidence type="ECO:0000256" key="8">
    <source>
        <dbReference type="ARBA" id="ARBA00023002"/>
    </source>
</evidence>
<dbReference type="InterPro" id="IPR002655">
    <property type="entry name" value="Acyl-CoA_oxidase_C"/>
</dbReference>
<evidence type="ECO:0000256" key="9">
    <source>
        <dbReference type="ARBA" id="ARBA00023098"/>
    </source>
</evidence>
<protein>
    <submittedName>
        <fullName evidence="12">Peroxisomal acyl-coenzyme A oxidase 1</fullName>
    </submittedName>
</protein>
<gene>
    <name evidence="12" type="ORF">HOLleu_40558</name>
</gene>
<dbReference type="GO" id="GO:0033540">
    <property type="term" value="P:fatty acid beta-oxidation using acyl-CoA oxidase"/>
    <property type="evidence" value="ECO:0007669"/>
    <property type="project" value="TreeGrafter"/>
</dbReference>
<evidence type="ECO:0000259" key="11">
    <source>
        <dbReference type="Pfam" id="PF01756"/>
    </source>
</evidence>
<keyword evidence="5" id="KW-0285">Flavoprotein</keyword>
<proteinExistence type="inferred from homology"/>
<evidence type="ECO:0000256" key="1">
    <source>
        <dbReference type="ARBA" id="ARBA00001974"/>
    </source>
</evidence>
<dbReference type="OrthoDB" id="538336at2759"/>
<dbReference type="Proteomes" id="UP001152320">
    <property type="component" value="Chromosome 22"/>
</dbReference>
<dbReference type="InterPro" id="IPR036250">
    <property type="entry name" value="AcylCo_DH-like_C"/>
</dbReference>
<evidence type="ECO:0000313" key="13">
    <source>
        <dbReference type="Proteomes" id="UP001152320"/>
    </source>
</evidence>
<evidence type="ECO:0000256" key="6">
    <source>
        <dbReference type="ARBA" id="ARBA00022827"/>
    </source>
</evidence>
<comment type="subcellular location">
    <subcellularLocation>
        <location evidence="2">Peroxisome</location>
    </subcellularLocation>
</comment>
<feature type="domain" description="Acyl-CoA oxidase C-terminal" evidence="11">
    <location>
        <begin position="28"/>
        <end position="159"/>
    </location>
</feature>
<dbReference type="Gene3D" id="1.20.140.10">
    <property type="entry name" value="Butyryl-CoA Dehydrogenase, subunit A, domain 3"/>
    <property type="match status" value="1"/>
</dbReference>
<keyword evidence="10" id="KW-0576">Peroxisome</keyword>
<dbReference type="GO" id="GO:0005777">
    <property type="term" value="C:peroxisome"/>
    <property type="evidence" value="ECO:0007669"/>
    <property type="project" value="UniProtKB-SubCell"/>
</dbReference>
<sequence>MSSSIFFCRCVFQINVILFTRISLSFLQAHCHLFVLDTFNQAVQNAVCEDATKRILQTLVQFYALDGIVENKGEFLKSGYLSIHQVDLVSKQLINLLAVIRPNAVSLVDAFDIHDDKLGSVLGRYDGNVYENLYKWAKSAPLNEKDVPDAYRLYIKPFLEENKKRVQARL</sequence>
<dbReference type="AlphaFoldDB" id="A0A9Q1BBS1"/>
<dbReference type="InterPro" id="IPR012258">
    <property type="entry name" value="Acyl-CoA_oxidase"/>
</dbReference>
<dbReference type="FunFam" id="1.20.140.10:FF:000013">
    <property type="entry name" value="Acyl-coenzyme A oxidase"/>
    <property type="match status" value="1"/>
</dbReference>
<comment type="caution">
    <text evidence="12">The sequence shown here is derived from an EMBL/GenBank/DDBJ whole genome shotgun (WGS) entry which is preliminary data.</text>
</comment>